<evidence type="ECO:0000313" key="9">
    <source>
        <dbReference type="EMBL" id="TDF99541.1"/>
    </source>
</evidence>
<evidence type="ECO:0000256" key="6">
    <source>
        <dbReference type="ARBA" id="ARBA00022989"/>
    </source>
</evidence>
<feature type="transmembrane region" description="Helical" evidence="8">
    <location>
        <begin position="66"/>
        <end position="83"/>
    </location>
</feature>
<feature type="transmembrane region" description="Helical" evidence="8">
    <location>
        <begin position="154"/>
        <end position="176"/>
    </location>
</feature>
<dbReference type="InterPro" id="IPR000522">
    <property type="entry name" value="ABC_transptr_permease_BtuC"/>
</dbReference>
<dbReference type="RefSeq" id="WP_133226078.1">
    <property type="nucleotide sequence ID" value="NZ_SMRT01000002.1"/>
</dbReference>
<dbReference type="PANTHER" id="PTHR30472">
    <property type="entry name" value="FERRIC ENTEROBACTIN TRANSPORT SYSTEM PERMEASE PROTEIN"/>
    <property type="match status" value="1"/>
</dbReference>
<feature type="transmembrane region" description="Helical" evidence="8">
    <location>
        <begin position="284"/>
        <end position="306"/>
    </location>
</feature>
<keyword evidence="5 8" id="KW-0812">Transmembrane</keyword>
<dbReference type="SUPFAM" id="SSF81345">
    <property type="entry name" value="ABC transporter involved in vitamin B12 uptake, BtuC"/>
    <property type="match status" value="1"/>
</dbReference>
<keyword evidence="4" id="KW-1003">Cell membrane</keyword>
<dbReference type="Gene3D" id="1.10.3470.10">
    <property type="entry name" value="ABC transporter involved in vitamin B12 uptake, BtuC"/>
    <property type="match status" value="1"/>
</dbReference>
<dbReference type="AlphaFoldDB" id="A0A4R5KUG1"/>
<evidence type="ECO:0000256" key="1">
    <source>
        <dbReference type="ARBA" id="ARBA00004651"/>
    </source>
</evidence>
<comment type="similarity">
    <text evidence="2">Belongs to the binding-protein-dependent transport system permease family. FecCD subfamily.</text>
</comment>
<protein>
    <submittedName>
        <fullName evidence="9">Iron ABC transporter permease</fullName>
    </submittedName>
</protein>
<feature type="transmembrane region" description="Helical" evidence="8">
    <location>
        <begin position="312"/>
        <end position="330"/>
    </location>
</feature>
<comment type="subcellular location">
    <subcellularLocation>
        <location evidence="1">Cell membrane</location>
        <topology evidence="1">Multi-pass membrane protein</topology>
    </subcellularLocation>
</comment>
<name>A0A4R5KUG1_9BACL</name>
<dbReference type="GO" id="GO:0022857">
    <property type="term" value="F:transmembrane transporter activity"/>
    <property type="evidence" value="ECO:0007669"/>
    <property type="project" value="InterPro"/>
</dbReference>
<dbReference type="PANTHER" id="PTHR30472:SF65">
    <property type="entry name" value="SIDEROPHORE TRANSPORT SYSTEM PERMEASE PROTEIN YFIZ-RELATED"/>
    <property type="match status" value="1"/>
</dbReference>
<evidence type="ECO:0000313" key="10">
    <source>
        <dbReference type="Proteomes" id="UP000295636"/>
    </source>
</evidence>
<dbReference type="Proteomes" id="UP000295636">
    <property type="component" value="Unassembled WGS sequence"/>
</dbReference>
<dbReference type="GO" id="GO:0033214">
    <property type="term" value="P:siderophore-iron import into cell"/>
    <property type="evidence" value="ECO:0007669"/>
    <property type="project" value="TreeGrafter"/>
</dbReference>
<comment type="caution">
    <text evidence="9">The sequence shown here is derived from an EMBL/GenBank/DDBJ whole genome shotgun (WGS) entry which is preliminary data.</text>
</comment>
<dbReference type="OrthoDB" id="9811721at2"/>
<reference evidence="9 10" key="1">
    <citation type="submission" date="2019-03" db="EMBL/GenBank/DDBJ databases">
        <title>This is whole genome sequence of Paenibacillus sp MS74 strain.</title>
        <authorList>
            <person name="Trinh H.N."/>
        </authorList>
    </citation>
    <scope>NUCLEOTIDE SEQUENCE [LARGE SCALE GENOMIC DNA]</scope>
    <source>
        <strain evidence="9 10">MS74</strain>
    </source>
</reference>
<evidence type="ECO:0000256" key="5">
    <source>
        <dbReference type="ARBA" id="ARBA00022692"/>
    </source>
</evidence>
<evidence type="ECO:0000256" key="7">
    <source>
        <dbReference type="ARBA" id="ARBA00023136"/>
    </source>
</evidence>
<proteinExistence type="inferred from homology"/>
<evidence type="ECO:0000256" key="4">
    <source>
        <dbReference type="ARBA" id="ARBA00022475"/>
    </source>
</evidence>
<keyword evidence="7 8" id="KW-0472">Membrane</keyword>
<feature type="transmembrane region" description="Helical" evidence="8">
    <location>
        <begin position="95"/>
        <end position="114"/>
    </location>
</feature>
<dbReference type="GO" id="GO:0005886">
    <property type="term" value="C:plasma membrane"/>
    <property type="evidence" value="ECO:0007669"/>
    <property type="project" value="UniProtKB-SubCell"/>
</dbReference>
<evidence type="ECO:0000256" key="3">
    <source>
        <dbReference type="ARBA" id="ARBA00022448"/>
    </source>
</evidence>
<sequence length="337" mass="35185">MNALLLSQQSKVIGLIIFVLLCALFMVCSVMFGVTTYSWSTVADAYLHFNGSNEHLIIQSSRVPRALIAATVGASLAVAGALMQAVTRNPLASPSLFGVNAGAAFFIVLAVSYLETMAERIPLVWIAFAGAAVSSGIVYLMGSLGRDGMTPVKITLAGSAVTAFFSSLTQGILLTNGKAFDQVLVWLVGSVAGRELHMLASVAPYIVTALIGALLLSPHMNVLSMGDDVAKGLGQRTAYVKCAAAVVIIALAGGSVATAGPIVFVGIIIPHIARYLVGPDHRWLIPYCAALGALLLLTADLGARFIAMPKEVPVGVVTALIGVPFFVYIARKGVERK</sequence>
<feature type="transmembrane region" description="Helical" evidence="8">
    <location>
        <begin position="12"/>
        <end position="34"/>
    </location>
</feature>
<accession>A0A4R5KUG1</accession>
<feature type="transmembrane region" description="Helical" evidence="8">
    <location>
        <begin position="196"/>
        <end position="216"/>
    </location>
</feature>
<evidence type="ECO:0000256" key="2">
    <source>
        <dbReference type="ARBA" id="ARBA00007935"/>
    </source>
</evidence>
<evidence type="ECO:0000256" key="8">
    <source>
        <dbReference type="SAM" id="Phobius"/>
    </source>
</evidence>
<keyword evidence="3" id="KW-0813">Transport</keyword>
<dbReference type="CDD" id="cd06550">
    <property type="entry name" value="TM_ABC_iron-siderophores_like"/>
    <property type="match status" value="1"/>
</dbReference>
<dbReference type="FunFam" id="1.10.3470.10:FF:000001">
    <property type="entry name" value="Vitamin B12 ABC transporter permease BtuC"/>
    <property type="match status" value="1"/>
</dbReference>
<dbReference type="Pfam" id="PF01032">
    <property type="entry name" value="FecCD"/>
    <property type="match status" value="1"/>
</dbReference>
<gene>
    <name evidence="9" type="ORF">E1757_06765</name>
</gene>
<dbReference type="InterPro" id="IPR037294">
    <property type="entry name" value="ABC_BtuC-like"/>
</dbReference>
<organism evidence="9 10">
    <name type="scientific">Paenibacillus piri</name>
    <dbReference type="NCBI Taxonomy" id="2547395"/>
    <lineage>
        <taxon>Bacteria</taxon>
        <taxon>Bacillati</taxon>
        <taxon>Bacillota</taxon>
        <taxon>Bacilli</taxon>
        <taxon>Bacillales</taxon>
        <taxon>Paenibacillaceae</taxon>
        <taxon>Paenibacillus</taxon>
    </lineage>
</organism>
<keyword evidence="10" id="KW-1185">Reference proteome</keyword>
<dbReference type="EMBL" id="SMRT01000002">
    <property type="protein sequence ID" value="TDF99541.1"/>
    <property type="molecule type" value="Genomic_DNA"/>
</dbReference>
<keyword evidence="6 8" id="KW-1133">Transmembrane helix</keyword>
<feature type="transmembrane region" description="Helical" evidence="8">
    <location>
        <begin position="120"/>
        <end position="142"/>
    </location>
</feature>